<accession>A0AAV7QHP1</accession>
<name>A0AAV7QHP1_PLEWA</name>
<dbReference type="EMBL" id="JANPWB010000010">
    <property type="protein sequence ID" value="KAJ1139949.1"/>
    <property type="molecule type" value="Genomic_DNA"/>
</dbReference>
<keyword evidence="3" id="KW-1185">Reference proteome</keyword>
<reference evidence="2" key="1">
    <citation type="journal article" date="2022" name="bioRxiv">
        <title>Sequencing and chromosome-scale assembly of the giantPleurodeles waltlgenome.</title>
        <authorList>
            <person name="Brown T."/>
            <person name="Elewa A."/>
            <person name="Iarovenko S."/>
            <person name="Subramanian E."/>
            <person name="Araus A.J."/>
            <person name="Petzold A."/>
            <person name="Susuki M."/>
            <person name="Suzuki K.-i.T."/>
            <person name="Hayashi T."/>
            <person name="Toyoda A."/>
            <person name="Oliveira C."/>
            <person name="Osipova E."/>
            <person name="Leigh N.D."/>
            <person name="Simon A."/>
            <person name="Yun M.H."/>
        </authorList>
    </citation>
    <scope>NUCLEOTIDE SEQUENCE</scope>
    <source>
        <strain evidence="2">20211129_DDA</strain>
        <tissue evidence="2">Liver</tissue>
    </source>
</reference>
<evidence type="ECO:0000313" key="2">
    <source>
        <dbReference type="EMBL" id="KAJ1139949.1"/>
    </source>
</evidence>
<comment type="caution">
    <text evidence="2">The sequence shown here is derived from an EMBL/GenBank/DDBJ whole genome shotgun (WGS) entry which is preliminary data.</text>
</comment>
<evidence type="ECO:0000313" key="3">
    <source>
        <dbReference type="Proteomes" id="UP001066276"/>
    </source>
</evidence>
<dbReference type="AlphaFoldDB" id="A0AAV7QHP1"/>
<evidence type="ECO:0000256" key="1">
    <source>
        <dbReference type="SAM" id="MobiDB-lite"/>
    </source>
</evidence>
<sequence>MGCPYSPLSLHRGHRPWMERCWLNISIKGIPLQADAGTLADYVHRLFHHVSPGFADQEIVLDRTHRVGPHGHQVNRRISLTVTLFPTERGHYGEVRDRNLVDFERAKSFLPSRFKDRGPSNPLPSSFGEKGIIYIWGHPFHIIFVWNNETHRLRTIEEANSLLGSDFMCSGDMSPSRAAGSPTQPAWDISAPPVTRRKLCKPSAQERCQEQDARLQLLQRKGNASDPDNH</sequence>
<dbReference type="Proteomes" id="UP001066276">
    <property type="component" value="Chromosome 6"/>
</dbReference>
<proteinExistence type="predicted"/>
<feature type="region of interest" description="Disordered" evidence="1">
    <location>
        <begin position="173"/>
        <end position="207"/>
    </location>
</feature>
<gene>
    <name evidence="2" type="ORF">NDU88_006310</name>
</gene>
<protein>
    <submittedName>
        <fullName evidence="2">Uncharacterized protein</fullName>
    </submittedName>
</protein>
<organism evidence="2 3">
    <name type="scientific">Pleurodeles waltl</name>
    <name type="common">Iberian ribbed newt</name>
    <dbReference type="NCBI Taxonomy" id="8319"/>
    <lineage>
        <taxon>Eukaryota</taxon>
        <taxon>Metazoa</taxon>
        <taxon>Chordata</taxon>
        <taxon>Craniata</taxon>
        <taxon>Vertebrata</taxon>
        <taxon>Euteleostomi</taxon>
        <taxon>Amphibia</taxon>
        <taxon>Batrachia</taxon>
        <taxon>Caudata</taxon>
        <taxon>Salamandroidea</taxon>
        <taxon>Salamandridae</taxon>
        <taxon>Pleurodelinae</taxon>
        <taxon>Pleurodeles</taxon>
    </lineage>
</organism>